<reference evidence="7" key="1">
    <citation type="submission" date="2015-01" db="EMBL/GenBank/DDBJ databases">
        <authorList>
            <person name="Aksoy S."/>
            <person name="Warren W."/>
            <person name="Wilson R.K."/>
        </authorList>
    </citation>
    <scope>NUCLEOTIDE SEQUENCE [LARGE SCALE GENOMIC DNA]</scope>
    <source>
        <strain evidence="7">IAEA</strain>
    </source>
</reference>
<keyword evidence="7" id="KW-1185">Reference proteome</keyword>
<dbReference type="Gene3D" id="1.20.1250.20">
    <property type="entry name" value="MFS general substrate transporter like domains"/>
    <property type="match status" value="1"/>
</dbReference>
<organism evidence="6 7">
    <name type="scientific">Glossina palpalis gambiensis</name>
    <dbReference type="NCBI Taxonomy" id="67801"/>
    <lineage>
        <taxon>Eukaryota</taxon>
        <taxon>Metazoa</taxon>
        <taxon>Ecdysozoa</taxon>
        <taxon>Arthropoda</taxon>
        <taxon>Hexapoda</taxon>
        <taxon>Insecta</taxon>
        <taxon>Pterygota</taxon>
        <taxon>Neoptera</taxon>
        <taxon>Endopterygota</taxon>
        <taxon>Diptera</taxon>
        <taxon>Brachycera</taxon>
        <taxon>Muscomorpha</taxon>
        <taxon>Hippoboscoidea</taxon>
        <taxon>Glossinidae</taxon>
        <taxon>Glossina</taxon>
    </lineage>
</organism>
<dbReference type="GO" id="GO:0022857">
    <property type="term" value="F:transmembrane transporter activity"/>
    <property type="evidence" value="ECO:0007669"/>
    <property type="project" value="InterPro"/>
</dbReference>
<dbReference type="SUPFAM" id="SSF103473">
    <property type="entry name" value="MFS general substrate transporter"/>
    <property type="match status" value="1"/>
</dbReference>
<dbReference type="EMBL" id="JXJN01008793">
    <property type="status" value="NOT_ANNOTATED_CDS"/>
    <property type="molecule type" value="Genomic_DNA"/>
</dbReference>
<sequence>MPYIIWEAPYFKNYAIPLIAIVRLVNVAFEGVYFASMISLTSQNLCSRERTSLFTLLTSGSAMGALLTGVLSSFVLDYFDWSCVFRFVGFMGIAWRVSRGEHFAAFDLAQALMGR</sequence>
<evidence type="ECO:0000313" key="7">
    <source>
        <dbReference type="Proteomes" id="UP000092460"/>
    </source>
</evidence>
<evidence type="ECO:0000256" key="4">
    <source>
        <dbReference type="ARBA" id="ARBA00023136"/>
    </source>
</evidence>
<evidence type="ECO:0000256" key="5">
    <source>
        <dbReference type="SAM" id="Phobius"/>
    </source>
</evidence>
<feature type="transmembrane region" description="Helical" evidence="5">
    <location>
        <begin position="14"/>
        <end position="40"/>
    </location>
</feature>
<evidence type="ECO:0000313" key="6">
    <source>
        <dbReference type="EnsemblMetazoa" id="GPPI019694-PA"/>
    </source>
</evidence>
<dbReference type="Proteomes" id="UP000092460">
    <property type="component" value="Unassembled WGS sequence"/>
</dbReference>
<dbReference type="InterPro" id="IPR011701">
    <property type="entry name" value="MFS"/>
</dbReference>
<keyword evidence="2 5" id="KW-0812">Transmembrane</keyword>
<dbReference type="GO" id="GO:0015867">
    <property type="term" value="P:ATP transport"/>
    <property type="evidence" value="ECO:0007669"/>
    <property type="project" value="TreeGrafter"/>
</dbReference>
<dbReference type="InterPro" id="IPR050382">
    <property type="entry name" value="MFS_Na/Anion_cotransporter"/>
</dbReference>
<feature type="transmembrane region" description="Helical" evidence="5">
    <location>
        <begin position="52"/>
        <end position="72"/>
    </location>
</feature>
<proteinExistence type="predicted"/>
<evidence type="ECO:0000256" key="1">
    <source>
        <dbReference type="ARBA" id="ARBA00004141"/>
    </source>
</evidence>
<protein>
    <recommendedName>
        <fullName evidence="8">Major facilitator superfamily (MFS) profile domain-containing protein</fullName>
    </recommendedName>
</protein>
<evidence type="ECO:0000256" key="3">
    <source>
        <dbReference type="ARBA" id="ARBA00022989"/>
    </source>
</evidence>
<dbReference type="InterPro" id="IPR036259">
    <property type="entry name" value="MFS_trans_sf"/>
</dbReference>
<reference evidence="6" key="2">
    <citation type="submission" date="2020-05" db="UniProtKB">
        <authorList>
            <consortium name="EnsemblMetazoa"/>
        </authorList>
    </citation>
    <scope>IDENTIFICATION</scope>
    <source>
        <strain evidence="6">IAEA</strain>
    </source>
</reference>
<dbReference type="AlphaFoldDB" id="A0A1B0B5N7"/>
<dbReference type="PANTHER" id="PTHR11662:SF279">
    <property type="entry name" value="VOLTAGE-GATED PURINE NUCLEOTIDE UNIPORTER SLC17A9"/>
    <property type="match status" value="1"/>
</dbReference>
<comment type="subcellular location">
    <subcellularLocation>
        <location evidence="1">Membrane</location>
        <topology evidence="1">Multi-pass membrane protein</topology>
    </subcellularLocation>
</comment>
<dbReference type="STRING" id="67801.A0A1B0B5N7"/>
<dbReference type="EnsemblMetazoa" id="GPPI019694-RA">
    <property type="protein sequence ID" value="GPPI019694-PA"/>
    <property type="gene ID" value="GPPI019694"/>
</dbReference>
<keyword evidence="3 5" id="KW-1133">Transmembrane helix</keyword>
<dbReference type="VEuPathDB" id="VectorBase:GPPI019694"/>
<evidence type="ECO:0008006" key="8">
    <source>
        <dbReference type="Google" id="ProtNLM"/>
    </source>
</evidence>
<name>A0A1B0B5N7_9MUSC</name>
<keyword evidence="4 5" id="KW-0472">Membrane</keyword>
<dbReference type="PANTHER" id="PTHR11662">
    <property type="entry name" value="SOLUTE CARRIER FAMILY 17"/>
    <property type="match status" value="1"/>
</dbReference>
<dbReference type="GO" id="GO:0016020">
    <property type="term" value="C:membrane"/>
    <property type="evidence" value="ECO:0007669"/>
    <property type="project" value="UniProtKB-SubCell"/>
</dbReference>
<dbReference type="Pfam" id="PF07690">
    <property type="entry name" value="MFS_1"/>
    <property type="match status" value="1"/>
</dbReference>
<accession>A0A1B0B5N7</accession>
<evidence type="ECO:0000256" key="2">
    <source>
        <dbReference type="ARBA" id="ARBA00022692"/>
    </source>
</evidence>